<dbReference type="Pfam" id="PF01321">
    <property type="entry name" value="Creatinase_N"/>
    <property type="match status" value="1"/>
</dbReference>
<dbReference type="Pfam" id="PF00557">
    <property type="entry name" value="Peptidase_M24"/>
    <property type="match status" value="1"/>
</dbReference>
<feature type="domain" description="Peptidase M24" evidence="1">
    <location>
        <begin position="167"/>
        <end position="377"/>
    </location>
</feature>
<keyword evidence="4" id="KW-1185">Reference proteome</keyword>
<dbReference type="RefSeq" id="WP_142608691.1">
    <property type="nucleotide sequence ID" value="NZ_VDGG01000050.1"/>
</dbReference>
<accession>A0A544SRF5</accession>
<keyword evidence="3" id="KW-0645">Protease</keyword>
<dbReference type="Proteomes" id="UP000318937">
    <property type="component" value="Unassembled WGS sequence"/>
</dbReference>
<dbReference type="AlphaFoldDB" id="A0A544SRF5"/>
<evidence type="ECO:0000259" key="1">
    <source>
        <dbReference type="Pfam" id="PF00557"/>
    </source>
</evidence>
<dbReference type="GO" id="GO:0004177">
    <property type="term" value="F:aminopeptidase activity"/>
    <property type="evidence" value="ECO:0007669"/>
    <property type="project" value="UniProtKB-KW"/>
</dbReference>
<keyword evidence="3" id="KW-0031">Aminopeptidase</keyword>
<dbReference type="InterPro" id="IPR029149">
    <property type="entry name" value="Creatin/AminoP/Spt16_N"/>
</dbReference>
<dbReference type="SUPFAM" id="SSF53092">
    <property type="entry name" value="Creatinase/prolidase N-terminal domain"/>
    <property type="match status" value="1"/>
</dbReference>
<dbReference type="InterPro" id="IPR000994">
    <property type="entry name" value="Pept_M24"/>
</dbReference>
<dbReference type="Gene3D" id="3.40.350.10">
    <property type="entry name" value="Creatinase/prolidase N-terminal domain"/>
    <property type="match status" value="1"/>
</dbReference>
<keyword evidence="3" id="KW-0378">Hydrolase</keyword>
<proteinExistence type="predicted"/>
<feature type="domain" description="Creatinase N-terminal" evidence="2">
    <location>
        <begin position="19"/>
        <end position="155"/>
    </location>
</feature>
<dbReference type="SUPFAM" id="SSF55920">
    <property type="entry name" value="Creatinase/aminopeptidase"/>
    <property type="match status" value="1"/>
</dbReference>
<dbReference type="OrthoDB" id="9806388at2"/>
<evidence type="ECO:0000259" key="2">
    <source>
        <dbReference type="Pfam" id="PF01321"/>
    </source>
</evidence>
<dbReference type="GO" id="GO:0008235">
    <property type="term" value="F:metalloexopeptidase activity"/>
    <property type="evidence" value="ECO:0007669"/>
    <property type="project" value="UniProtKB-ARBA"/>
</dbReference>
<comment type="caution">
    <text evidence="3">The sequence shown here is derived from an EMBL/GenBank/DDBJ whole genome shotgun (WGS) entry which is preliminary data.</text>
</comment>
<sequence length="395" mass="44423">MAEFDFEQPISMEKMRDYRLDRIDEQMKNDGLDCIITMRVDNVRYLTSFRPNSPNLFYYFRYAAVKAVGDDPWALVASGDYDRAMTYMPWLKQKVKPLPMDPMLSVARFKEVFSELGLTKGAKIGVDEMGFQLFQVFKETFSDYEFVDGRNTFARAKAVKCAEEIYLIKKACAIAEAGTQVAIENLRPGLTEIEVSAMIHNEMVLRGSEGGHTHPTQVNSGENAITLVRFPTERIIRNGDFVLMDVGCCFNGYHSDYCRTVMAGNPLNNEQKKVYTAVYDATMAAIEACKPGALTSDIDKASRDVLRKAGYEKFWYFGVTGHATGICLQEEPIIGEASVNGEKPWIIEPGMVFCIEPSVHLPGVGGVRIEDMVAVTEDGFELLTQTEYENRLLLK</sequence>
<gene>
    <name evidence="3" type="ORF">FG383_17505</name>
</gene>
<dbReference type="InterPro" id="IPR001714">
    <property type="entry name" value="Pept_M24_MAP"/>
</dbReference>
<dbReference type="PANTHER" id="PTHR46112">
    <property type="entry name" value="AMINOPEPTIDASE"/>
    <property type="match status" value="1"/>
</dbReference>
<dbReference type="PANTHER" id="PTHR46112:SF2">
    <property type="entry name" value="XAA-PRO AMINOPEPTIDASE P-RELATED"/>
    <property type="match status" value="1"/>
</dbReference>
<evidence type="ECO:0000313" key="3">
    <source>
        <dbReference type="EMBL" id="TQR07786.1"/>
    </source>
</evidence>
<name>A0A544SRF5_9BACI</name>
<dbReference type="Gene3D" id="3.90.230.10">
    <property type="entry name" value="Creatinase/methionine aminopeptidase superfamily"/>
    <property type="match status" value="1"/>
</dbReference>
<reference evidence="3 4" key="1">
    <citation type="submission" date="2019-05" db="EMBL/GenBank/DDBJ databases">
        <title>Psychrobacillus vulpis sp. nov., a new species isolated from feces of a red fox that inhabits in The Tablas de Daimiel Natural Park, Albacete, Spain.</title>
        <authorList>
            <person name="Rodriguez M."/>
            <person name="Reina J.C."/>
            <person name="Bejar V."/>
            <person name="Llamas I."/>
        </authorList>
    </citation>
    <scope>NUCLEOTIDE SEQUENCE [LARGE SCALE GENOMIC DNA]</scope>
    <source>
        <strain evidence="3 4">NHI-2</strain>
    </source>
</reference>
<dbReference type="EMBL" id="VDGG01000050">
    <property type="protein sequence ID" value="TQR07786.1"/>
    <property type="molecule type" value="Genomic_DNA"/>
</dbReference>
<dbReference type="InterPro" id="IPR000587">
    <property type="entry name" value="Creatinase_N"/>
</dbReference>
<organism evidence="3 4">
    <name type="scientific">Psychrobacillus soli</name>
    <dbReference type="NCBI Taxonomy" id="1543965"/>
    <lineage>
        <taxon>Bacteria</taxon>
        <taxon>Bacillati</taxon>
        <taxon>Bacillota</taxon>
        <taxon>Bacilli</taxon>
        <taxon>Bacillales</taxon>
        <taxon>Bacillaceae</taxon>
        <taxon>Psychrobacillus</taxon>
    </lineage>
</organism>
<evidence type="ECO:0000313" key="4">
    <source>
        <dbReference type="Proteomes" id="UP000318937"/>
    </source>
</evidence>
<dbReference type="InterPro" id="IPR050659">
    <property type="entry name" value="Peptidase_M24B"/>
</dbReference>
<protein>
    <submittedName>
        <fullName evidence="3">Aminopeptidase P family protein</fullName>
    </submittedName>
</protein>
<dbReference type="InterPro" id="IPR036005">
    <property type="entry name" value="Creatinase/aminopeptidase-like"/>
</dbReference>
<dbReference type="PRINTS" id="PR00599">
    <property type="entry name" value="MAPEPTIDASE"/>
</dbReference>